<comment type="caution">
    <text evidence="2">The sequence shown here is derived from an EMBL/GenBank/DDBJ whole genome shotgun (WGS) entry which is preliminary data.</text>
</comment>
<evidence type="ECO:0000313" key="3">
    <source>
        <dbReference type="Proteomes" id="UP000051861"/>
    </source>
</evidence>
<proteinExistence type="predicted"/>
<evidence type="ECO:0000313" key="2">
    <source>
        <dbReference type="EMBL" id="KPJ63683.1"/>
    </source>
</evidence>
<dbReference type="Proteomes" id="UP000051861">
    <property type="component" value="Unassembled WGS sequence"/>
</dbReference>
<reference evidence="2 3" key="1">
    <citation type="journal article" date="2015" name="Microbiome">
        <title>Genomic resolution of linkages in carbon, nitrogen, and sulfur cycling among widespread estuary sediment bacteria.</title>
        <authorList>
            <person name="Baker B.J."/>
            <person name="Lazar C.S."/>
            <person name="Teske A.P."/>
            <person name="Dick G.J."/>
        </authorList>
    </citation>
    <scope>NUCLEOTIDE SEQUENCE [LARGE SCALE GENOMIC DNA]</scope>
    <source>
        <strain evidence="2">DG_54_3</strain>
    </source>
</reference>
<feature type="region of interest" description="Disordered" evidence="1">
    <location>
        <begin position="44"/>
        <end position="63"/>
    </location>
</feature>
<gene>
    <name evidence="2" type="ORF">AMJ44_14190</name>
</gene>
<accession>A0A0S7XN87</accession>
<dbReference type="AlphaFoldDB" id="A0A0S7XN87"/>
<sequence length="63" mass="7630">MDRFKKLLEARTNLATERFKFLVQVRELLGLERFQQLKAEVRQHRMKRKLGRRHPAKGNMPVK</sequence>
<name>A0A0S7XN87_UNCSA</name>
<organism evidence="2 3">
    <name type="scientific">candidate division WOR-1 bacterium DG_54_3</name>
    <dbReference type="NCBI Taxonomy" id="1703775"/>
    <lineage>
        <taxon>Bacteria</taxon>
        <taxon>Bacillati</taxon>
        <taxon>Saganbacteria</taxon>
    </lineage>
</organism>
<feature type="compositionally biased region" description="Basic residues" evidence="1">
    <location>
        <begin position="44"/>
        <end position="56"/>
    </location>
</feature>
<dbReference type="EMBL" id="LIZX01000225">
    <property type="protein sequence ID" value="KPJ63683.1"/>
    <property type="molecule type" value="Genomic_DNA"/>
</dbReference>
<evidence type="ECO:0000256" key="1">
    <source>
        <dbReference type="SAM" id="MobiDB-lite"/>
    </source>
</evidence>
<protein>
    <submittedName>
        <fullName evidence="2">Uncharacterized protein</fullName>
    </submittedName>
</protein>